<reference evidence="1" key="1">
    <citation type="journal article" date="2015" name="Nature">
        <title>Complex archaea that bridge the gap between prokaryotes and eukaryotes.</title>
        <authorList>
            <person name="Spang A."/>
            <person name="Saw J.H."/>
            <person name="Jorgensen S.L."/>
            <person name="Zaremba-Niedzwiedzka K."/>
            <person name="Martijn J."/>
            <person name="Lind A.E."/>
            <person name="van Eijk R."/>
            <person name="Schleper C."/>
            <person name="Guy L."/>
            <person name="Ettema T.J."/>
        </authorList>
    </citation>
    <scope>NUCLEOTIDE SEQUENCE</scope>
</reference>
<name>A0A0F9H6X9_9ZZZZ</name>
<comment type="caution">
    <text evidence="1">The sequence shown here is derived from an EMBL/GenBank/DDBJ whole genome shotgun (WGS) entry which is preliminary data.</text>
</comment>
<evidence type="ECO:0000313" key="1">
    <source>
        <dbReference type="EMBL" id="KKM06824.1"/>
    </source>
</evidence>
<protein>
    <submittedName>
        <fullName evidence="1">Uncharacterized protein</fullName>
    </submittedName>
</protein>
<organism evidence="1">
    <name type="scientific">marine sediment metagenome</name>
    <dbReference type="NCBI Taxonomy" id="412755"/>
    <lineage>
        <taxon>unclassified sequences</taxon>
        <taxon>metagenomes</taxon>
        <taxon>ecological metagenomes</taxon>
    </lineage>
</organism>
<gene>
    <name evidence="1" type="ORF">LCGC14_1740090</name>
</gene>
<sequence length="74" mass="8543">MKEYKIKLVIPFSNKYNALRVGQEIEKAVGKHSGDAGAGFGYRDMTFYFKSKKLADKAYTKIKIVFIKYNLEIE</sequence>
<dbReference type="EMBL" id="LAZR01015908">
    <property type="protein sequence ID" value="KKM06824.1"/>
    <property type="molecule type" value="Genomic_DNA"/>
</dbReference>
<dbReference type="AlphaFoldDB" id="A0A0F9H6X9"/>
<accession>A0A0F9H6X9</accession>
<proteinExistence type="predicted"/>